<dbReference type="Proteomes" id="UP000054107">
    <property type="component" value="Unassembled WGS sequence"/>
</dbReference>
<reference evidence="2 3" key="1">
    <citation type="submission" date="2014-09" db="EMBL/GenBank/DDBJ databases">
        <authorList>
            <person name="Ellenberger Sabrina"/>
        </authorList>
    </citation>
    <scope>NUCLEOTIDE SEQUENCE [LARGE SCALE GENOMIC DNA]</scope>
    <source>
        <strain evidence="2 3">CBS 412.66</strain>
    </source>
</reference>
<organism evidence="2 3">
    <name type="scientific">Parasitella parasitica</name>
    <dbReference type="NCBI Taxonomy" id="35722"/>
    <lineage>
        <taxon>Eukaryota</taxon>
        <taxon>Fungi</taxon>
        <taxon>Fungi incertae sedis</taxon>
        <taxon>Mucoromycota</taxon>
        <taxon>Mucoromycotina</taxon>
        <taxon>Mucoromycetes</taxon>
        <taxon>Mucorales</taxon>
        <taxon>Mucorineae</taxon>
        <taxon>Mucoraceae</taxon>
        <taxon>Parasitella</taxon>
    </lineage>
</organism>
<gene>
    <name evidence="2" type="primary">PARPA_03325.1 scaffold 7241</name>
</gene>
<evidence type="ECO:0000256" key="1">
    <source>
        <dbReference type="SAM" id="MobiDB-lite"/>
    </source>
</evidence>
<feature type="compositionally biased region" description="Low complexity" evidence="1">
    <location>
        <begin position="1"/>
        <end position="13"/>
    </location>
</feature>
<dbReference type="EMBL" id="LN722188">
    <property type="protein sequence ID" value="CEP09773.1"/>
    <property type="molecule type" value="Genomic_DNA"/>
</dbReference>
<keyword evidence="3" id="KW-1185">Reference proteome</keyword>
<dbReference type="AlphaFoldDB" id="A0A0B7N2X7"/>
<evidence type="ECO:0000313" key="3">
    <source>
        <dbReference type="Proteomes" id="UP000054107"/>
    </source>
</evidence>
<feature type="region of interest" description="Disordered" evidence="1">
    <location>
        <begin position="1"/>
        <end position="38"/>
    </location>
</feature>
<sequence>MSLSDGSSCLSSPELDEDLNSLPGPQEDETSEVLNLPHTTQRLKDINLKEISEERADDKILSEATSLVPSLSDVLKQVLAKKEIAQIACLKALL</sequence>
<accession>A0A0B7N2X7</accession>
<proteinExistence type="predicted"/>
<name>A0A0B7N2X7_9FUNG</name>
<evidence type="ECO:0000313" key="2">
    <source>
        <dbReference type="EMBL" id="CEP09773.1"/>
    </source>
</evidence>
<protein>
    <submittedName>
        <fullName evidence="2">Uncharacterized protein</fullName>
    </submittedName>
</protein>